<keyword evidence="3" id="KW-0677">Repeat</keyword>
<keyword evidence="6" id="KW-0326">Glycosidase</keyword>
<dbReference type="Pfam" id="PF02018">
    <property type="entry name" value="CBM_4_9"/>
    <property type="match status" value="4"/>
</dbReference>
<keyword evidence="4" id="KW-0378">Hydrolase</keyword>
<keyword evidence="5" id="KW-0119">Carbohydrate metabolism</keyword>
<feature type="domain" description="GH10" evidence="10">
    <location>
        <begin position="766"/>
        <end position="1060"/>
    </location>
</feature>
<dbReference type="InterPro" id="IPR001000">
    <property type="entry name" value="GH10_dom"/>
</dbReference>
<dbReference type="InterPro" id="IPR008979">
    <property type="entry name" value="Galactose-bd-like_sf"/>
</dbReference>
<dbReference type="Gene3D" id="3.20.20.80">
    <property type="entry name" value="Glycosidases"/>
    <property type="match status" value="1"/>
</dbReference>
<dbReference type="Proteomes" id="UP000829196">
    <property type="component" value="Unassembled WGS sequence"/>
</dbReference>
<dbReference type="OrthoDB" id="3055998at2759"/>
<keyword evidence="2" id="KW-0858">Xylan degradation</keyword>
<dbReference type="AlphaFoldDB" id="A0A8T3BX60"/>
<evidence type="ECO:0000256" key="5">
    <source>
        <dbReference type="ARBA" id="ARBA00023277"/>
    </source>
</evidence>
<dbReference type="EMBL" id="JAGYWB010000005">
    <property type="protein sequence ID" value="KAI0523590.1"/>
    <property type="molecule type" value="Genomic_DNA"/>
</dbReference>
<dbReference type="PANTHER" id="PTHR31490">
    <property type="entry name" value="GLYCOSYL HYDROLASE"/>
    <property type="match status" value="1"/>
</dbReference>
<dbReference type="PROSITE" id="PS00591">
    <property type="entry name" value="GH10_1"/>
    <property type="match status" value="1"/>
</dbReference>
<dbReference type="SMR" id="A0A8T3BX60"/>
<evidence type="ECO:0000256" key="7">
    <source>
        <dbReference type="ARBA" id="ARBA00023326"/>
    </source>
</evidence>
<feature type="compositionally biased region" description="Basic residues" evidence="9">
    <location>
        <begin position="1"/>
        <end position="11"/>
    </location>
</feature>
<dbReference type="SMART" id="SM00633">
    <property type="entry name" value="Glyco_10"/>
    <property type="match status" value="1"/>
</dbReference>
<evidence type="ECO:0000256" key="1">
    <source>
        <dbReference type="ARBA" id="ARBA00007495"/>
    </source>
</evidence>
<comment type="similarity">
    <text evidence="1">Belongs to the glycosyl hydrolase 10 (cellulase F) family.</text>
</comment>
<evidence type="ECO:0000259" key="10">
    <source>
        <dbReference type="PROSITE" id="PS51760"/>
    </source>
</evidence>
<gene>
    <name evidence="11" type="ORF">KFK09_005986</name>
</gene>
<dbReference type="PRINTS" id="PR00134">
    <property type="entry name" value="GLHYDRLASE10"/>
</dbReference>
<dbReference type="GO" id="GO:0045493">
    <property type="term" value="P:xylan catabolic process"/>
    <property type="evidence" value="ECO:0007669"/>
    <property type="project" value="UniProtKB-KW"/>
</dbReference>
<dbReference type="SUPFAM" id="SSF49785">
    <property type="entry name" value="Galactose-binding domain-like"/>
    <property type="match status" value="4"/>
</dbReference>
<evidence type="ECO:0000256" key="6">
    <source>
        <dbReference type="ARBA" id="ARBA00023295"/>
    </source>
</evidence>
<keyword evidence="12" id="KW-1185">Reference proteome</keyword>
<dbReference type="InterPro" id="IPR003305">
    <property type="entry name" value="CenC_carb-bd"/>
</dbReference>
<dbReference type="Gene3D" id="2.60.120.260">
    <property type="entry name" value="Galactose-binding domain-like"/>
    <property type="match status" value="4"/>
</dbReference>
<feature type="compositionally biased region" description="Polar residues" evidence="9">
    <location>
        <begin position="12"/>
        <end position="35"/>
    </location>
</feature>
<evidence type="ECO:0000256" key="8">
    <source>
        <dbReference type="PROSITE-ProRule" id="PRU10061"/>
    </source>
</evidence>
<evidence type="ECO:0000256" key="2">
    <source>
        <dbReference type="ARBA" id="ARBA00022651"/>
    </source>
</evidence>
<accession>A0A8T3BX60</accession>
<feature type="region of interest" description="Disordered" evidence="9">
    <location>
        <begin position="1"/>
        <end position="39"/>
    </location>
</feature>
<dbReference type="InterPro" id="IPR031158">
    <property type="entry name" value="GH10_AS"/>
</dbReference>
<evidence type="ECO:0000256" key="4">
    <source>
        <dbReference type="ARBA" id="ARBA00022801"/>
    </source>
</evidence>
<dbReference type="GO" id="GO:0031176">
    <property type="term" value="F:endo-1,4-beta-xylanase activity"/>
    <property type="evidence" value="ECO:0007669"/>
    <property type="project" value="UniProtKB-ARBA"/>
</dbReference>
<evidence type="ECO:0000256" key="3">
    <source>
        <dbReference type="ARBA" id="ARBA00022737"/>
    </source>
</evidence>
<dbReference type="SUPFAM" id="SSF51445">
    <property type="entry name" value="(Trans)glycosidases"/>
    <property type="match status" value="1"/>
</dbReference>
<reference evidence="11" key="1">
    <citation type="journal article" date="2022" name="Front. Genet.">
        <title>Chromosome-Scale Assembly of the Dendrobium nobile Genome Provides Insights Into the Molecular Mechanism of the Biosynthesis of the Medicinal Active Ingredient of Dendrobium.</title>
        <authorList>
            <person name="Xu Q."/>
            <person name="Niu S.-C."/>
            <person name="Li K.-L."/>
            <person name="Zheng P.-J."/>
            <person name="Zhang X.-J."/>
            <person name="Jia Y."/>
            <person name="Liu Y."/>
            <person name="Niu Y.-X."/>
            <person name="Yu L.-H."/>
            <person name="Chen D.-F."/>
            <person name="Zhang G.-Q."/>
        </authorList>
    </citation>
    <scope>NUCLEOTIDE SEQUENCE</scope>
    <source>
        <tissue evidence="11">Leaf</tissue>
    </source>
</reference>
<dbReference type="PROSITE" id="PS51760">
    <property type="entry name" value="GH10_2"/>
    <property type="match status" value="1"/>
</dbReference>
<keyword evidence="7" id="KW-0624">Polysaccharide degradation</keyword>
<dbReference type="FunFam" id="3.20.20.80:FF:000104">
    <property type="entry name" value="Endo-1,4-beta-xylanase A"/>
    <property type="match status" value="1"/>
</dbReference>
<organism evidence="11 12">
    <name type="scientific">Dendrobium nobile</name>
    <name type="common">Orchid</name>
    <dbReference type="NCBI Taxonomy" id="94219"/>
    <lineage>
        <taxon>Eukaryota</taxon>
        <taxon>Viridiplantae</taxon>
        <taxon>Streptophyta</taxon>
        <taxon>Embryophyta</taxon>
        <taxon>Tracheophyta</taxon>
        <taxon>Spermatophyta</taxon>
        <taxon>Magnoliopsida</taxon>
        <taxon>Liliopsida</taxon>
        <taxon>Asparagales</taxon>
        <taxon>Orchidaceae</taxon>
        <taxon>Epidendroideae</taxon>
        <taxon>Malaxideae</taxon>
        <taxon>Dendrobiinae</taxon>
        <taxon>Dendrobium</taxon>
    </lineage>
</organism>
<evidence type="ECO:0000313" key="11">
    <source>
        <dbReference type="EMBL" id="KAI0523590.1"/>
    </source>
</evidence>
<dbReference type="InterPro" id="IPR017853">
    <property type="entry name" value="GH"/>
</dbReference>
<protein>
    <recommendedName>
        <fullName evidence="10">GH10 domain-containing protein</fullName>
    </recommendedName>
</protein>
<evidence type="ECO:0000256" key="9">
    <source>
        <dbReference type="SAM" id="MobiDB-lite"/>
    </source>
</evidence>
<name>A0A8T3BX60_DENNO</name>
<dbReference type="InterPro" id="IPR044846">
    <property type="entry name" value="GH10"/>
</dbReference>
<evidence type="ECO:0000313" key="12">
    <source>
        <dbReference type="Proteomes" id="UP000829196"/>
    </source>
</evidence>
<feature type="active site" description="Nucleophile" evidence="8">
    <location>
        <position position="996"/>
    </location>
</feature>
<proteinExistence type="inferred from homology"/>
<dbReference type="Pfam" id="PF00331">
    <property type="entry name" value="Glyco_hydro_10"/>
    <property type="match status" value="1"/>
</dbReference>
<sequence length="1117" mass="124721">MNGRRRLRKSKQTTLINSDPKSTSESMPEPQSSSGYAEGCERRDVVVDSNVSHTTNIISNHDFSEGLHSWHANCCHAYVASKEFSLPNGPNGVVAYSGESYIVITNRTECWQGLEQDITGKLSIDTKYDVSVFVRVHGNLQGSCGVQATLRLENSDSGTSYLCAGRKSVTKESWEKLEGSFTLTSLPSRAIFYLEGPPPGVDILINSVIILPTSSEYYGEARRCIAAADGNIIRNSFFEDGLNNWSGRGCKILVHESIGDGKILPLHGRHFASTSSRSQSWNGIQQDITGRVIRKFAYEVIAVVRIFGNANSAEVMASLWVKGVNGREQYTSIGKIQASDKDWSNLQGKFILNVHTSDVVIYLEGPPLGTDILINSLVVKRAEKPPRSPLLTFEASKHATLDSLCYVNNNIISNHDFAQGLHSWHLNCCDGFVISGESSFFKGTALSGSNYAVITNRKEVWQGPEQDITRNISPGLHYTVSAYVCVGATQDEPCQVIATLKLEHSDSTSYLFIGRVLASNERWEKLEGSFSLTSMPHRVVFFLEGPPPGHDLLVDSVVVAHSALKMFKNIPFGVNIIENSNLNQGLSKWSPLGSCTLSISTGCPRVPPPSAKDSIGHHEPLSGRYIVTTNRTETWMGPSQIITDKLVLHVTYQVAAWVRVGTGTKSPQIINLAVGVDDRWVNGGHVQVTDDRWSEIVGSFRLEKQPSKVIVYVQGPSMGVDLMVAGLHIFPVDRKARFDNLKQKTDKVRKRDIILKFPVIDAGNASKTIVKVRQLQNSFPFGSCISRSSIENEELVDFFVKNFNWAVFGNELKWYHTEPEQGRYNYRDADEMLDFCKKHGMYTRGHCIFWEVEDAVQHWVKCLDKNDLMRAVQNRLRSLLSRYKGKFRHYDVNNEMLHGSFYKDRLGENIRIYMFEEARKLDPSATLFVNDYNVEDGCDAKASPEMFIHHILDLQEHGAPVDGIGLQGHINHPVGQIVCAALDKLAILGLPIWFTELDVAASNEHVRAEDLEVVLREAYAHPAVEGIMLWGFWELMCRDNSHLIDAEGDINEAGKRYLALKQEWLTHTDGLVDDFGEFKFRGYHGSYSLELTTPGKRSSHSFVVEKGESPLVLHINS</sequence>
<comment type="caution">
    <text evidence="11">The sequence shown here is derived from an EMBL/GenBank/DDBJ whole genome shotgun (WGS) entry which is preliminary data.</text>
</comment>
<dbReference type="PANTHER" id="PTHR31490:SF1">
    <property type="entry name" value="ENDO-1,4-BETA-XYLANASE 1"/>
    <property type="match status" value="1"/>
</dbReference>